<gene>
    <name evidence="5" type="ORF">CTAYLR_002985</name>
</gene>
<organism evidence="5 6">
    <name type="scientific">Chrysophaeum taylorii</name>
    <dbReference type="NCBI Taxonomy" id="2483200"/>
    <lineage>
        <taxon>Eukaryota</taxon>
        <taxon>Sar</taxon>
        <taxon>Stramenopiles</taxon>
        <taxon>Ochrophyta</taxon>
        <taxon>Pelagophyceae</taxon>
        <taxon>Pelagomonadales</taxon>
        <taxon>Pelagomonadaceae</taxon>
        <taxon>Chrysophaeum</taxon>
    </lineage>
</organism>
<dbReference type="InterPro" id="IPR000504">
    <property type="entry name" value="RRM_dom"/>
</dbReference>
<feature type="region of interest" description="Disordered" evidence="3">
    <location>
        <begin position="148"/>
        <end position="244"/>
    </location>
</feature>
<name>A0AAD7U776_9STRA</name>
<sequence>MQVRALNERELQLGISGSASWHEKYADSAWVYVGGLPRELSEGDVICVLSQWGELEDFNMPRDRKTGTPRGWCWCKYVDQRSTILAVDNMAGVKLLGRTLRVDHCERYKLPEELKEAENKFEPGALYKGKDLASEHTLEKGVDVWASKKEKKKKKDKKKRKRDNDDGLLPMPDEPVPAPTELPLLSHGEEPLREGEILAPSWRGNREPNAPTLIRKIEDKPPALSWEELEKERNRSYGGMSRAR</sequence>
<dbReference type="Pfam" id="PF00076">
    <property type="entry name" value="RRM_1"/>
    <property type="match status" value="1"/>
</dbReference>
<dbReference type="PANTHER" id="PTHR45880">
    <property type="entry name" value="RNA-BINDING MOTIF PROTEIN, X-LINKED 2"/>
    <property type="match status" value="1"/>
</dbReference>
<accession>A0AAD7U776</accession>
<dbReference type="InterPro" id="IPR051847">
    <property type="entry name" value="RNA_proc/Spliceosome_comp"/>
</dbReference>
<dbReference type="PANTHER" id="PTHR45880:SF1">
    <property type="entry name" value="RNA-BINDING MOTIF PROTEIN, X-LINKED 2"/>
    <property type="match status" value="1"/>
</dbReference>
<dbReference type="AlphaFoldDB" id="A0AAD7U776"/>
<protein>
    <recommendedName>
        <fullName evidence="4">RRM domain-containing protein</fullName>
    </recommendedName>
</protein>
<evidence type="ECO:0000313" key="5">
    <source>
        <dbReference type="EMBL" id="KAJ8598343.1"/>
    </source>
</evidence>
<feature type="compositionally biased region" description="Basic residues" evidence="3">
    <location>
        <begin position="149"/>
        <end position="161"/>
    </location>
</feature>
<dbReference type="GO" id="GO:0071013">
    <property type="term" value="C:catalytic step 2 spliceosome"/>
    <property type="evidence" value="ECO:0007669"/>
    <property type="project" value="TreeGrafter"/>
</dbReference>
<feature type="compositionally biased region" description="Basic and acidic residues" evidence="3">
    <location>
        <begin position="187"/>
        <end position="196"/>
    </location>
</feature>
<dbReference type="SMART" id="SM00360">
    <property type="entry name" value="RRM"/>
    <property type="match status" value="1"/>
</dbReference>
<comment type="caution">
    <text evidence="5">The sequence shown here is derived from an EMBL/GenBank/DDBJ whole genome shotgun (WGS) entry which is preliminary data.</text>
</comment>
<evidence type="ECO:0000256" key="2">
    <source>
        <dbReference type="PROSITE-ProRule" id="PRU00176"/>
    </source>
</evidence>
<dbReference type="Proteomes" id="UP001230188">
    <property type="component" value="Unassembled WGS sequence"/>
</dbReference>
<feature type="domain" description="RRM" evidence="4">
    <location>
        <begin position="29"/>
        <end position="107"/>
    </location>
</feature>
<dbReference type="InterPro" id="IPR012677">
    <property type="entry name" value="Nucleotide-bd_a/b_plait_sf"/>
</dbReference>
<evidence type="ECO:0000256" key="3">
    <source>
        <dbReference type="SAM" id="MobiDB-lite"/>
    </source>
</evidence>
<dbReference type="Gene3D" id="3.30.70.330">
    <property type="match status" value="1"/>
</dbReference>
<evidence type="ECO:0000313" key="6">
    <source>
        <dbReference type="Proteomes" id="UP001230188"/>
    </source>
</evidence>
<evidence type="ECO:0000259" key="4">
    <source>
        <dbReference type="PROSITE" id="PS50102"/>
    </source>
</evidence>
<dbReference type="GO" id="GO:0003723">
    <property type="term" value="F:RNA binding"/>
    <property type="evidence" value="ECO:0007669"/>
    <property type="project" value="UniProtKB-UniRule"/>
</dbReference>
<dbReference type="InterPro" id="IPR035979">
    <property type="entry name" value="RBD_domain_sf"/>
</dbReference>
<keyword evidence="6" id="KW-1185">Reference proteome</keyword>
<dbReference type="EMBL" id="JAQMWT010000675">
    <property type="protein sequence ID" value="KAJ8598343.1"/>
    <property type="molecule type" value="Genomic_DNA"/>
</dbReference>
<reference evidence="5" key="1">
    <citation type="submission" date="2023-01" db="EMBL/GenBank/DDBJ databases">
        <title>Metagenome sequencing of chrysophaentin producing Chrysophaeum taylorii.</title>
        <authorList>
            <person name="Davison J."/>
            <person name="Bewley C."/>
        </authorList>
    </citation>
    <scope>NUCLEOTIDE SEQUENCE</scope>
    <source>
        <strain evidence="5">NIES-1699</strain>
    </source>
</reference>
<dbReference type="GO" id="GO:0005686">
    <property type="term" value="C:U2 snRNP"/>
    <property type="evidence" value="ECO:0007669"/>
    <property type="project" value="TreeGrafter"/>
</dbReference>
<evidence type="ECO:0000256" key="1">
    <source>
        <dbReference type="ARBA" id="ARBA00022884"/>
    </source>
</evidence>
<dbReference type="GO" id="GO:0000398">
    <property type="term" value="P:mRNA splicing, via spliceosome"/>
    <property type="evidence" value="ECO:0007669"/>
    <property type="project" value="InterPro"/>
</dbReference>
<dbReference type="GO" id="GO:0071011">
    <property type="term" value="C:precatalytic spliceosome"/>
    <property type="evidence" value="ECO:0007669"/>
    <property type="project" value="TreeGrafter"/>
</dbReference>
<dbReference type="CDD" id="cd12411">
    <property type="entry name" value="RRM_ist3_like"/>
    <property type="match status" value="1"/>
</dbReference>
<dbReference type="InterPro" id="IPR045844">
    <property type="entry name" value="RRM_Ist3-like"/>
</dbReference>
<proteinExistence type="predicted"/>
<dbReference type="PROSITE" id="PS50102">
    <property type="entry name" value="RRM"/>
    <property type="match status" value="1"/>
</dbReference>
<dbReference type="SUPFAM" id="SSF54928">
    <property type="entry name" value="RNA-binding domain, RBD"/>
    <property type="match status" value="1"/>
</dbReference>
<keyword evidence="1 2" id="KW-0694">RNA-binding</keyword>